<dbReference type="EMBL" id="GBXM01043530">
    <property type="protein sequence ID" value="JAH65047.1"/>
    <property type="molecule type" value="Transcribed_RNA"/>
</dbReference>
<proteinExistence type="predicted"/>
<dbReference type="AlphaFoldDB" id="A0A0E9UGY6"/>
<reference evidence="1" key="2">
    <citation type="journal article" date="2015" name="Fish Shellfish Immunol.">
        <title>Early steps in the European eel (Anguilla anguilla)-Vibrio vulnificus interaction in the gills: Role of the RtxA13 toxin.</title>
        <authorList>
            <person name="Callol A."/>
            <person name="Pajuelo D."/>
            <person name="Ebbesson L."/>
            <person name="Teles M."/>
            <person name="MacKenzie S."/>
            <person name="Amaro C."/>
        </authorList>
    </citation>
    <scope>NUCLEOTIDE SEQUENCE</scope>
</reference>
<evidence type="ECO:0000313" key="1">
    <source>
        <dbReference type="EMBL" id="JAH65047.1"/>
    </source>
</evidence>
<organism evidence="1">
    <name type="scientific">Anguilla anguilla</name>
    <name type="common">European freshwater eel</name>
    <name type="synonym">Muraena anguilla</name>
    <dbReference type="NCBI Taxonomy" id="7936"/>
    <lineage>
        <taxon>Eukaryota</taxon>
        <taxon>Metazoa</taxon>
        <taxon>Chordata</taxon>
        <taxon>Craniata</taxon>
        <taxon>Vertebrata</taxon>
        <taxon>Euteleostomi</taxon>
        <taxon>Actinopterygii</taxon>
        <taxon>Neopterygii</taxon>
        <taxon>Teleostei</taxon>
        <taxon>Anguilliformes</taxon>
        <taxon>Anguillidae</taxon>
        <taxon>Anguilla</taxon>
    </lineage>
</organism>
<sequence length="54" mass="6362">MCLYDHQAFQELQKRLTSHKILNHSLNLQTNAIHLHNIGEYPIQLRVNAKHALF</sequence>
<reference evidence="1" key="1">
    <citation type="submission" date="2014-11" db="EMBL/GenBank/DDBJ databases">
        <authorList>
            <person name="Amaro Gonzalez C."/>
        </authorList>
    </citation>
    <scope>NUCLEOTIDE SEQUENCE</scope>
</reference>
<name>A0A0E9UGY6_ANGAN</name>
<accession>A0A0E9UGY6</accession>
<protein>
    <submittedName>
        <fullName evidence="1">Uncharacterized protein</fullName>
    </submittedName>
</protein>